<dbReference type="Proteomes" id="UP000321456">
    <property type="component" value="Unassembled WGS sequence"/>
</dbReference>
<organism evidence="5 6">
    <name type="scientific">Flagellimonas hymeniacidonis</name>
    <dbReference type="NCBI Taxonomy" id="2603628"/>
    <lineage>
        <taxon>Bacteria</taxon>
        <taxon>Pseudomonadati</taxon>
        <taxon>Bacteroidota</taxon>
        <taxon>Flavobacteriia</taxon>
        <taxon>Flavobacteriales</taxon>
        <taxon>Flavobacteriaceae</taxon>
        <taxon>Flagellimonas</taxon>
    </lineage>
</organism>
<dbReference type="NCBIfam" id="NF002018">
    <property type="entry name" value="PRK00823.1-3"/>
    <property type="match status" value="1"/>
</dbReference>
<dbReference type="InterPro" id="IPR001533">
    <property type="entry name" value="Pterin_deHydtase"/>
</dbReference>
<comment type="catalytic activity">
    <reaction evidence="1 4">
        <text>(4aS,6R)-4a-hydroxy-L-erythro-5,6,7,8-tetrahydrobiopterin = (6R)-L-erythro-6,7-dihydrobiopterin + H2O</text>
        <dbReference type="Rhea" id="RHEA:11920"/>
        <dbReference type="ChEBI" id="CHEBI:15377"/>
        <dbReference type="ChEBI" id="CHEBI:15642"/>
        <dbReference type="ChEBI" id="CHEBI:43120"/>
        <dbReference type="EC" id="4.2.1.96"/>
    </reaction>
</comment>
<dbReference type="SUPFAM" id="SSF55248">
    <property type="entry name" value="PCD-like"/>
    <property type="match status" value="1"/>
</dbReference>
<dbReference type="AlphaFoldDB" id="A0A5C8V322"/>
<name>A0A5C8V322_9FLAO</name>
<dbReference type="RefSeq" id="WP_147744934.1">
    <property type="nucleotide sequence ID" value="NZ_VRUR01000002.1"/>
</dbReference>
<dbReference type="Gene3D" id="3.30.1360.20">
    <property type="entry name" value="Transcriptional coactivator/pterin dehydratase"/>
    <property type="match status" value="1"/>
</dbReference>
<dbReference type="PANTHER" id="PTHR12599">
    <property type="entry name" value="PTERIN-4-ALPHA-CARBINOLAMINE DEHYDRATASE"/>
    <property type="match status" value="1"/>
</dbReference>
<keyword evidence="3 4" id="KW-0456">Lyase</keyword>
<accession>A0A5C8V322</accession>
<evidence type="ECO:0000256" key="1">
    <source>
        <dbReference type="ARBA" id="ARBA00001554"/>
    </source>
</evidence>
<evidence type="ECO:0000256" key="3">
    <source>
        <dbReference type="ARBA" id="ARBA00023239"/>
    </source>
</evidence>
<comment type="caution">
    <text evidence="5">The sequence shown here is derived from an EMBL/GenBank/DDBJ whole genome shotgun (WGS) entry which is preliminary data.</text>
</comment>
<dbReference type="Pfam" id="PF01329">
    <property type="entry name" value="Pterin_4a"/>
    <property type="match status" value="1"/>
</dbReference>
<protein>
    <recommendedName>
        <fullName evidence="4">Putative pterin-4-alpha-carbinolamine dehydratase</fullName>
        <shortName evidence="4">PHS</shortName>
        <ecNumber evidence="4">4.2.1.96</ecNumber>
    </recommendedName>
    <alternativeName>
        <fullName evidence="4">4-alpha-hydroxy-tetrahydropterin dehydratase</fullName>
    </alternativeName>
    <alternativeName>
        <fullName evidence="4">Pterin carbinolamine dehydratase</fullName>
        <shortName evidence="4">PCD</shortName>
    </alternativeName>
</protein>
<evidence type="ECO:0000256" key="2">
    <source>
        <dbReference type="ARBA" id="ARBA00006472"/>
    </source>
</evidence>
<gene>
    <name evidence="5" type="ORF">FVB32_16540</name>
</gene>
<reference evidence="5 6" key="1">
    <citation type="submission" date="2019-08" db="EMBL/GenBank/DDBJ databases">
        <title>Professor.</title>
        <authorList>
            <person name="Park J.S."/>
        </authorList>
    </citation>
    <scope>NUCLEOTIDE SEQUENCE [LARGE SCALE GENOMIC DNA]</scope>
    <source>
        <strain evidence="5 6">176CP5-101</strain>
    </source>
</reference>
<dbReference type="GO" id="GO:0006729">
    <property type="term" value="P:tetrahydrobiopterin biosynthetic process"/>
    <property type="evidence" value="ECO:0007669"/>
    <property type="project" value="InterPro"/>
</dbReference>
<dbReference type="HAMAP" id="MF_00434">
    <property type="entry name" value="Pterin_4_alpha"/>
    <property type="match status" value="1"/>
</dbReference>
<evidence type="ECO:0000256" key="4">
    <source>
        <dbReference type="HAMAP-Rule" id="MF_00434"/>
    </source>
</evidence>
<comment type="similarity">
    <text evidence="2 4">Belongs to the pterin-4-alpha-carbinolamine dehydratase family.</text>
</comment>
<evidence type="ECO:0000313" key="6">
    <source>
        <dbReference type="Proteomes" id="UP000321456"/>
    </source>
</evidence>
<dbReference type="InterPro" id="IPR036428">
    <property type="entry name" value="PCD_sf"/>
</dbReference>
<dbReference type="NCBIfam" id="NF002017">
    <property type="entry name" value="PRK00823.1-2"/>
    <property type="match status" value="1"/>
</dbReference>
<evidence type="ECO:0000313" key="5">
    <source>
        <dbReference type="EMBL" id="TXN36163.1"/>
    </source>
</evidence>
<dbReference type="EC" id="4.2.1.96" evidence="4"/>
<keyword evidence="6" id="KW-1185">Reference proteome</keyword>
<sequence>MEKLSLEQIEASLKHLNGWSYANGMISKSYTFQDFTETFAVMTHIAFECEKQNHHPNWENVYNNLTIRLNTHDVGGITQNDFDLAQSIERIVGNK</sequence>
<dbReference type="EMBL" id="VRUR01000002">
    <property type="protein sequence ID" value="TXN36163.1"/>
    <property type="molecule type" value="Genomic_DNA"/>
</dbReference>
<dbReference type="PANTHER" id="PTHR12599:SF0">
    <property type="entry name" value="PTERIN-4-ALPHA-CARBINOLAMINE DEHYDRATASE"/>
    <property type="match status" value="1"/>
</dbReference>
<proteinExistence type="inferred from homology"/>
<dbReference type="GO" id="GO:0008124">
    <property type="term" value="F:4-alpha-hydroxytetrahydrobiopterin dehydratase activity"/>
    <property type="evidence" value="ECO:0007669"/>
    <property type="project" value="UniProtKB-UniRule"/>
</dbReference>